<evidence type="ECO:0000313" key="2">
    <source>
        <dbReference type="Proteomes" id="UP000317351"/>
    </source>
</evidence>
<proteinExistence type="predicted"/>
<accession>A0AC59HC93</accession>
<evidence type="ECO:0000313" key="1">
    <source>
        <dbReference type="EMBL" id="AXH71350.1"/>
    </source>
</evidence>
<dbReference type="Proteomes" id="UP000317351">
    <property type="component" value="Segment"/>
</dbReference>
<reference evidence="1 2" key="1">
    <citation type="journal article" date="2019" name="Environ. Microbiol.">
        <title>Pelagiphages in the Podoviridae family integrate into host genomes.</title>
        <authorList>
            <person name="Zhao Y."/>
            <person name="Qin F."/>
            <person name="Zhang R."/>
            <person name="Giovannoni S.J."/>
            <person name="Zhang Z."/>
            <person name="Sun J."/>
            <person name="Du S."/>
            <person name="Rensing C."/>
        </authorList>
    </citation>
    <scope>NUCLEOTIDE SEQUENCE [LARGE SCALE GENOMIC DNA]</scope>
</reference>
<organism evidence="1 2">
    <name type="scientific">Pelagibacter phage HTVC119P</name>
    <dbReference type="NCBI Taxonomy" id="2283020"/>
    <lineage>
        <taxon>Viruses</taxon>
        <taxon>Duplodnaviria</taxon>
        <taxon>Heunggongvirae</taxon>
        <taxon>Uroviricota</taxon>
        <taxon>Caudoviricetes</taxon>
        <taxon>Autographivirales</taxon>
        <taxon>Votkovvirus</taxon>
    </lineage>
</organism>
<dbReference type="EMBL" id="MH598806">
    <property type="protein sequence ID" value="AXH71350.1"/>
    <property type="molecule type" value="Genomic_DNA"/>
</dbReference>
<sequence>MPKYVQIKEDRKDLFVTGSVNRDFLKLREFYAKNVDTFIKAYDVTRKLLKLKSEHKFFIRNIRGNTIGFYSNFRKEVAVDIRSRNIKSIVSTIIHECQHAFQYESGMLKKDSKPNYMIWKAMDTKITRATDGSINELVSSKVEQSIRRYSPSQNHKKYMDLPWEVDARAAEKKYIDKVMKELS</sequence>
<gene>
    <name evidence="1" type="ORF">P119_gp01</name>
</gene>
<name>A0AC59HC93_9CAUD</name>
<protein>
    <submittedName>
        <fullName evidence="1">Uncharacterized protein</fullName>
    </submittedName>
</protein>